<proteinExistence type="predicted"/>
<reference evidence="1" key="1">
    <citation type="submission" date="2024-02" db="EMBL/GenBank/DDBJ databases">
        <authorList>
            <consortium name="ELIXIR-Norway"/>
            <consortium name="Elixir Norway"/>
        </authorList>
    </citation>
    <scope>NUCLEOTIDE SEQUENCE</scope>
</reference>
<name>A0ABP0UND3_9BRYO</name>
<sequence>MILSFRVAAEREGFEPWRHKTVRGESECLVRERERMRDKISVRIREFGFSDYASLLNKQSSSAAPVALSSIPISSFPSIVSEVTESQMDSGSEQEDTTFVHSELPAAGLEVAPSSLASKPGSMQSHHVDVSDEQETSVVSTYPFLLEERQTGGSLPILSSNTLGLPSSSLSFASSPCEWVPETSGPLRSLVDVAPLVLVRDFLADIAQAVQDYRQWRVESGAYHAQCEREPMFSVQAYADQGMTKVTGQLHQLQLHPQARMNSFPKPTVKKTMAAALVENIKKQSIVFVPKDVAKAIHRFLPLFNKALFPHKAPPASTAN</sequence>
<evidence type="ECO:0000313" key="1">
    <source>
        <dbReference type="EMBL" id="CAK9225962.1"/>
    </source>
</evidence>
<protein>
    <submittedName>
        <fullName evidence="1">Uncharacterized protein</fullName>
    </submittedName>
</protein>
<dbReference type="EMBL" id="OZ019897">
    <property type="protein sequence ID" value="CAK9225962.1"/>
    <property type="molecule type" value="Genomic_DNA"/>
</dbReference>
<gene>
    <name evidence="1" type="ORF">CSSPTR1EN2_LOCUS18001</name>
</gene>
<accession>A0ABP0UND3</accession>
<organism evidence="1 2">
    <name type="scientific">Sphagnum troendelagicum</name>
    <dbReference type="NCBI Taxonomy" id="128251"/>
    <lineage>
        <taxon>Eukaryota</taxon>
        <taxon>Viridiplantae</taxon>
        <taxon>Streptophyta</taxon>
        <taxon>Embryophyta</taxon>
        <taxon>Bryophyta</taxon>
        <taxon>Sphagnophytina</taxon>
        <taxon>Sphagnopsida</taxon>
        <taxon>Sphagnales</taxon>
        <taxon>Sphagnaceae</taxon>
        <taxon>Sphagnum</taxon>
    </lineage>
</organism>
<dbReference type="Proteomes" id="UP001497512">
    <property type="component" value="Chromosome 5"/>
</dbReference>
<keyword evidence="2" id="KW-1185">Reference proteome</keyword>
<evidence type="ECO:0000313" key="2">
    <source>
        <dbReference type="Proteomes" id="UP001497512"/>
    </source>
</evidence>